<dbReference type="AlphaFoldDB" id="A0A061QS53"/>
<organism evidence="2">
    <name type="scientific">Tetraselmis sp. GSL018</name>
    <dbReference type="NCBI Taxonomy" id="582737"/>
    <lineage>
        <taxon>Eukaryota</taxon>
        <taxon>Viridiplantae</taxon>
        <taxon>Chlorophyta</taxon>
        <taxon>core chlorophytes</taxon>
        <taxon>Chlorodendrophyceae</taxon>
        <taxon>Chlorodendrales</taxon>
        <taxon>Chlorodendraceae</taxon>
        <taxon>Tetraselmis</taxon>
    </lineage>
</organism>
<sequence length="181" mass="19800">FLQELESLILSSQKLLRKKPAGYDPALNPEDSSARSYLFCDTARDLAATFSPERQSSATQDTRDTAAAKASQHVRQLLSPVSTPKPQTYSSGLMSSDPALHKPHLEEMLDDAYIRAPDYCELEAALRGKTLLERGSCDRVLSSIESRTSRVSDPPRSSRAAAGQMRTGLHPEARVPSGRSL</sequence>
<reference evidence="2" key="1">
    <citation type="submission" date="2014-05" db="EMBL/GenBank/DDBJ databases">
        <title>The transcriptome of the halophilic microalga Tetraselmis sp. GSL018 isolated from the Great Salt Lake, Utah.</title>
        <authorList>
            <person name="Jinkerson R.E."/>
            <person name="D'Adamo S."/>
            <person name="Posewitz M.C."/>
        </authorList>
    </citation>
    <scope>NUCLEOTIDE SEQUENCE</scope>
    <source>
        <strain evidence="2">GSL018</strain>
    </source>
</reference>
<name>A0A061QS53_9CHLO</name>
<evidence type="ECO:0000313" key="2">
    <source>
        <dbReference type="EMBL" id="JAC62528.1"/>
    </source>
</evidence>
<protein>
    <submittedName>
        <fullName evidence="2">Uncharacterized protein</fullName>
    </submittedName>
</protein>
<gene>
    <name evidence="2" type="ORF">TSPGSL018_23124</name>
</gene>
<feature type="compositionally biased region" description="Polar residues" evidence="1">
    <location>
        <begin position="79"/>
        <end position="94"/>
    </location>
</feature>
<dbReference type="EMBL" id="GBEZ01024466">
    <property type="protein sequence ID" value="JAC62528.1"/>
    <property type="molecule type" value="Transcribed_RNA"/>
</dbReference>
<feature type="non-terminal residue" evidence="2">
    <location>
        <position position="1"/>
    </location>
</feature>
<accession>A0A061QS53</accession>
<feature type="region of interest" description="Disordered" evidence="1">
    <location>
        <begin position="73"/>
        <end position="94"/>
    </location>
</feature>
<feature type="region of interest" description="Disordered" evidence="1">
    <location>
        <begin position="144"/>
        <end position="181"/>
    </location>
</feature>
<proteinExistence type="predicted"/>
<evidence type="ECO:0000256" key="1">
    <source>
        <dbReference type="SAM" id="MobiDB-lite"/>
    </source>
</evidence>